<evidence type="ECO:0000313" key="1">
    <source>
        <dbReference type="EMBL" id="TGX80465.1"/>
    </source>
</evidence>
<feature type="non-terminal residue" evidence="1">
    <location>
        <position position="1"/>
    </location>
</feature>
<gene>
    <name evidence="1" type="ORF">E5358_13105</name>
</gene>
<dbReference type="Proteomes" id="UP000308886">
    <property type="component" value="Unassembled WGS sequence"/>
</dbReference>
<protein>
    <submittedName>
        <fullName evidence="1">LuxR family transcriptional regulator</fullName>
    </submittedName>
</protein>
<reference evidence="1" key="1">
    <citation type="submission" date="2019-04" db="EMBL/GenBank/DDBJ databases">
        <title>Microbes associate with the intestines of laboratory mice.</title>
        <authorList>
            <person name="Navarre W."/>
            <person name="Wong E."/>
            <person name="Huang K."/>
            <person name="Tropini C."/>
            <person name="Ng K."/>
            <person name="Yu B."/>
        </authorList>
    </citation>
    <scope>NUCLEOTIDE SEQUENCE</scope>
    <source>
        <strain evidence="1">NM73_A23</strain>
    </source>
</reference>
<sequence>LYVSENLANWCGVPADKIREFGYQIYVDHVPEEEQKMLIEINRSGFNLFGTIPVGERLDYTISYDFHFITGRKRQLINHNLTPMILTKDGRIWLALCTVAMSSRSTPGHIVMRKSDSETYYEYSLDKHKWIVKNNVTLSGIERDVLILSAQGYTMNEIADNLCKSIDTIKACKRTLFVKLGVRNIAEALSYATNYKLI</sequence>
<accession>A0AC61QML0</accession>
<proteinExistence type="predicted"/>
<organism evidence="1 2">
    <name type="scientific">Palleniella muris</name>
    <dbReference type="NCBI Taxonomy" id="3038145"/>
    <lineage>
        <taxon>Bacteria</taxon>
        <taxon>Pseudomonadati</taxon>
        <taxon>Bacteroidota</taxon>
        <taxon>Bacteroidia</taxon>
        <taxon>Bacteroidales</taxon>
        <taxon>Prevotellaceae</taxon>
        <taxon>Palleniella</taxon>
    </lineage>
</organism>
<evidence type="ECO:0000313" key="2">
    <source>
        <dbReference type="Proteomes" id="UP000308886"/>
    </source>
</evidence>
<keyword evidence="2" id="KW-1185">Reference proteome</keyword>
<name>A0AC61QML0_9BACT</name>
<dbReference type="EMBL" id="SRZC01000026">
    <property type="protein sequence ID" value="TGX80465.1"/>
    <property type="molecule type" value="Genomic_DNA"/>
</dbReference>
<comment type="caution">
    <text evidence="1">The sequence shown here is derived from an EMBL/GenBank/DDBJ whole genome shotgun (WGS) entry which is preliminary data.</text>
</comment>